<sequence length="660" mass="67433">MTFSRKATATFTLLVLVTAVAVELVRATGPMFDRAFTAGIVVVALTALGTYVAPGLVAALLVRGRPVTGRTVVQGVALLAVARAAVQVLDGVARYWVTLAAAALAIGVLVVVLVRSVRVLGAATAALAVTTGGALATGVSLVLGTWDAIWRSGASGWAPTALTLVAAAACAWAVRADDAADTPGARPARVWVLGPYLGVTLMVVLNPAYLASQLGLSLTVAASALAAGVVLAAALTLWSLPRQSALLPAALRAVVLVAAAALVLFPITAEGEDAGTLLAVGLGVVVALLVAVSTTSLATAWDAPAKDRGPRSAGVTLAGTASAVGLGVILPLLVYQVDYDVPLGFPNAFVILAAVVVVALGGLRRRTPPTDVDAAAPRADVRAAWLPAVPALAVTAALVLVGAAVNRVQVEETVRVAGGQPDAPLTLLDWNLHYGVTQEPGLDLGRMADVINTSGAQVVALQEISRGWIMGGGADMATYLARATGMRVVSAPAADRQFVNVLLVSPSVGEPQHVVRTRLPYGDGPQQRSAITATVRNAAGTPFVVTSAHLQHREENTPTRLQQLDVLMSADVASSPAAVIAGDLNSEPGWPEIAYVEAAGYVSGQDTAGDPGRRTFPAHAPEVRIDWVFGRGVTFSDVRVLPDGGSDHLPIVATVHPVVD</sequence>
<dbReference type="AlphaFoldDB" id="A0A9X5IPV2"/>
<keyword evidence="1" id="KW-0472">Membrane</keyword>
<dbReference type="RefSeq" id="WP_168446065.1">
    <property type="nucleotide sequence ID" value="NZ_JAAXOW010000001.1"/>
</dbReference>
<name>A0A9X5IPV2_9MICO</name>
<keyword evidence="1" id="KW-0812">Transmembrane</keyword>
<feature type="domain" description="Endonuclease/exonuclease/phosphatase" evidence="2">
    <location>
        <begin position="430"/>
        <end position="648"/>
    </location>
</feature>
<organism evidence="3 4">
    <name type="scientific">Sanguibacter hominis ATCC BAA-789</name>
    <dbReference type="NCBI Taxonomy" id="1312740"/>
    <lineage>
        <taxon>Bacteria</taxon>
        <taxon>Bacillati</taxon>
        <taxon>Actinomycetota</taxon>
        <taxon>Actinomycetes</taxon>
        <taxon>Micrococcales</taxon>
        <taxon>Sanguibacteraceae</taxon>
        <taxon>Sanguibacter</taxon>
    </lineage>
</organism>
<keyword evidence="1" id="KW-1133">Transmembrane helix</keyword>
<keyword evidence="3" id="KW-0255">Endonuclease</keyword>
<dbReference type="Gene3D" id="3.60.10.10">
    <property type="entry name" value="Endonuclease/exonuclease/phosphatase"/>
    <property type="match status" value="1"/>
</dbReference>
<dbReference type="InterPro" id="IPR005135">
    <property type="entry name" value="Endo/exonuclease/phosphatase"/>
</dbReference>
<dbReference type="Proteomes" id="UP000774283">
    <property type="component" value="Unassembled WGS sequence"/>
</dbReference>
<protein>
    <submittedName>
        <fullName evidence="3">Endonuclease</fullName>
    </submittedName>
</protein>
<reference evidence="3 4" key="1">
    <citation type="submission" date="2020-04" db="EMBL/GenBank/DDBJ databases">
        <title>MicrobeNet Type strains.</title>
        <authorList>
            <person name="Nicholson A.C."/>
        </authorList>
    </citation>
    <scope>NUCLEOTIDE SEQUENCE [LARGE SCALE GENOMIC DNA]</scope>
    <source>
        <strain evidence="3 4">ATCC BAA-789</strain>
    </source>
</reference>
<feature type="transmembrane region" description="Helical" evidence="1">
    <location>
        <begin position="121"/>
        <end position="144"/>
    </location>
</feature>
<accession>A0A9X5IPV2</accession>
<feature type="transmembrane region" description="Helical" evidence="1">
    <location>
        <begin position="384"/>
        <end position="405"/>
    </location>
</feature>
<dbReference type="SUPFAM" id="SSF56219">
    <property type="entry name" value="DNase I-like"/>
    <property type="match status" value="1"/>
</dbReference>
<feature type="transmembrane region" description="Helical" evidence="1">
    <location>
        <begin position="216"/>
        <end position="238"/>
    </location>
</feature>
<feature type="transmembrane region" description="Helical" evidence="1">
    <location>
        <begin position="37"/>
        <end position="62"/>
    </location>
</feature>
<dbReference type="InterPro" id="IPR051916">
    <property type="entry name" value="GPI-anchor_lipid_remodeler"/>
</dbReference>
<comment type="caution">
    <text evidence="3">The sequence shown here is derived from an EMBL/GenBank/DDBJ whole genome shotgun (WGS) entry which is preliminary data.</text>
</comment>
<gene>
    <name evidence="3" type="ORF">HF995_01565</name>
</gene>
<dbReference type="EMBL" id="JAAXOW010000001">
    <property type="protein sequence ID" value="NKX91970.1"/>
    <property type="molecule type" value="Genomic_DNA"/>
</dbReference>
<dbReference type="GO" id="GO:0004519">
    <property type="term" value="F:endonuclease activity"/>
    <property type="evidence" value="ECO:0007669"/>
    <property type="project" value="UniProtKB-KW"/>
</dbReference>
<keyword evidence="4" id="KW-1185">Reference proteome</keyword>
<dbReference type="InterPro" id="IPR036691">
    <property type="entry name" value="Endo/exonu/phosph_ase_sf"/>
</dbReference>
<dbReference type="Pfam" id="PF03372">
    <property type="entry name" value="Exo_endo_phos"/>
    <property type="match status" value="1"/>
</dbReference>
<evidence type="ECO:0000259" key="2">
    <source>
        <dbReference type="Pfam" id="PF03372"/>
    </source>
</evidence>
<evidence type="ECO:0000256" key="1">
    <source>
        <dbReference type="SAM" id="Phobius"/>
    </source>
</evidence>
<feature type="transmembrane region" description="Helical" evidence="1">
    <location>
        <begin position="188"/>
        <end position="210"/>
    </location>
</feature>
<feature type="transmembrane region" description="Helical" evidence="1">
    <location>
        <begin position="95"/>
        <end position="114"/>
    </location>
</feature>
<evidence type="ECO:0000313" key="3">
    <source>
        <dbReference type="EMBL" id="NKX91970.1"/>
    </source>
</evidence>
<evidence type="ECO:0000313" key="4">
    <source>
        <dbReference type="Proteomes" id="UP000774283"/>
    </source>
</evidence>
<dbReference type="GO" id="GO:0006506">
    <property type="term" value="P:GPI anchor biosynthetic process"/>
    <property type="evidence" value="ECO:0007669"/>
    <property type="project" value="TreeGrafter"/>
</dbReference>
<proteinExistence type="predicted"/>
<feature type="transmembrane region" description="Helical" evidence="1">
    <location>
        <begin position="313"/>
        <end position="337"/>
    </location>
</feature>
<dbReference type="PANTHER" id="PTHR14859:SF1">
    <property type="entry name" value="PGAP2-INTERACTING PROTEIN"/>
    <property type="match status" value="1"/>
</dbReference>
<feature type="transmembrane region" description="Helical" evidence="1">
    <location>
        <begin position="343"/>
        <end position="363"/>
    </location>
</feature>
<dbReference type="PANTHER" id="PTHR14859">
    <property type="entry name" value="CALCOFLUOR WHITE HYPERSENSITIVE PROTEIN PRECURSOR"/>
    <property type="match status" value="1"/>
</dbReference>
<feature type="transmembrane region" description="Helical" evidence="1">
    <location>
        <begin position="250"/>
        <end position="269"/>
    </location>
</feature>
<dbReference type="GO" id="GO:0016020">
    <property type="term" value="C:membrane"/>
    <property type="evidence" value="ECO:0007669"/>
    <property type="project" value="GOC"/>
</dbReference>
<feature type="transmembrane region" description="Helical" evidence="1">
    <location>
        <begin position="156"/>
        <end position="176"/>
    </location>
</feature>
<feature type="transmembrane region" description="Helical" evidence="1">
    <location>
        <begin position="275"/>
        <end position="301"/>
    </location>
</feature>
<keyword evidence="3" id="KW-0378">Hydrolase</keyword>
<keyword evidence="3" id="KW-0540">Nuclease</keyword>